<evidence type="ECO:0000313" key="3">
    <source>
        <dbReference type="Proteomes" id="UP001497444"/>
    </source>
</evidence>
<dbReference type="SUPFAM" id="SSF117281">
    <property type="entry name" value="Kelch motif"/>
    <property type="match status" value="2"/>
</dbReference>
<accession>A0ABP0VI26</accession>
<feature type="region of interest" description="Disordered" evidence="1">
    <location>
        <begin position="550"/>
        <end position="614"/>
    </location>
</feature>
<evidence type="ECO:0000256" key="1">
    <source>
        <dbReference type="SAM" id="MobiDB-lite"/>
    </source>
</evidence>
<dbReference type="InterPro" id="IPR015915">
    <property type="entry name" value="Kelch-typ_b-propeller"/>
</dbReference>
<comment type="caution">
    <text evidence="2">The sequence shown here is derived from an EMBL/GenBank/DDBJ whole genome shotgun (WGS) entry which is preliminary data.</text>
</comment>
<gene>
    <name evidence="2" type="ORF">CSSPJE1EN1_LOCUS28545</name>
</gene>
<organism evidence="2 3">
    <name type="scientific">Sphagnum jensenii</name>
    <dbReference type="NCBI Taxonomy" id="128206"/>
    <lineage>
        <taxon>Eukaryota</taxon>
        <taxon>Viridiplantae</taxon>
        <taxon>Streptophyta</taxon>
        <taxon>Embryophyta</taxon>
        <taxon>Bryophyta</taxon>
        <taxon>Sphagnophytina</taxon>
        <taxon>Sphagnopsida</taxon>
        <taxon>Sphagnales</taxon>
        <taxon>Sphagnaceae</taxon>
        <taxon>Sphagnum</taxon>
    </lineage>
</organism>
<name>A0ABP0VI26_9BRYO</name>
<keyword evidence="3" id="KW-1185">Reference proteome</keyword>
<feature type="region of interest" description="Disordered" evidence="1">
    <location>
        <begin position="865"/>
        <end position="887"/>
    </location>
</feature>
<protein>
    <submittedName>
        <fullName evidence="2">Uncharacterized protein</fullName>
    </submittedName>
</protein>
<reference evidence="2" key="1">
    <citation type="submission" date="2024-02" db="EMBL/GenBank/DDBJ databases">
        <authorList>
            <consortium name="ELIXIR-Norway"/>
            <consortium name="Elixir Norway"/>
        </authorList>
    </citation>
    <scope>NUCLEOTIDE SEQUENCE</scope>
</reference>
<sequence length="922" mass="102652">MTDANVEVLRSFAENYGNDTLFHILRLSPPQYVSIAKKQGPHLAQNNPAEGPGQFMEHFEPAEGPGQFVGYFHPTEALGSSLAHLDAAEAVEPFAAQHYPVDNPGQFVRLFDPVEAQFETEGDYLLFLADSLTEEGLRPSLGQREALEHLDPEDLEQYLEELDAEAAAGTFRRQFVTAEVHVPFLKQPETEEDPGQFVLMYGGRSKKKKDSVVIGACDVTKLNWRVTARIEKSDQMYENWTQHPVQLREARSSFGAVADSRGNFKRFEGVKRNFYPKGRIFIAGGLDAQKKALASVEMFDTVGGFLNTMLPMHNPTSECQLHIVGDYLFAVGGVTVGFKFSAKGLLCDLDVGLRSNLICHRVLLVAAFPVFKHKISDRTSLKQELSIYDEYFLDIVLMFCCRGSVPLVADEHIQTLRSFALLYGNNTLFNFLRSSPSQIIVLPASSSSPATNLTTEELIETDVEEALGQFLDEVDAKDLEQFGTEEFLTQYMTQPKTVDDLTQYLADSDTEQELGPFFGQLDPPQGLEQVLEHLDTTENVEQILEELDPTSGPEQFLGQPDTEEAPVSVFEEPDPEGAPGQGPFMEQPDPNEAAGQVTGKLDPSEGSEVMAQPEDEEGPGPFLFVHGSKSRANQQASFCPIASCDVTIFNWRQCFMRGTPLRNGFVQILGGVEDESNVTKENVTLNLRDGVSEVSRSQFLQRRYEFVQILRFRFHDINANVRSSFQTIVVNGFAYAIGGFISPKSVTAKIEKSDQMFENWTQHPAQLLEARSSFGAAADSQEGHFSDLDIGLLLPINCHGVLLVAAFPTFRDKIRNIRSLKQELSVYDEYFIETVLLFCSTGSVDTTTDVNVELLRRFAENYDSETGEVSGPLLGQPEARENPGPYLTQHDPSECLGQFFGYFDIEPGPELKLPLFRCQPVT</sequence>
<dbReference type="Proteomes" id="UP001497444">
    <property type="component" value="Unassembled WGS sequence"/>
</dbReference>
<dbReference type="EMBL" id="CAXAQS010000787">
    <property type="protein sequence ID" value="CAK9253167.1"/>
    <property type="molecule type" value="Genomic_DNA"/>
</dbReference>
<proteinExistence type="predicted"/>
<dbReference type="Gene3D" id="2.120.10.80">
    <property type="entry name" value="Kelch-type beta propeller"/>
    <property type="match status" value="1"/>
</dbReference>
<evidence type="ECO:0000313" key="2">
    <source>
        <dbReference type="EMBL" id="CAK9253167.1"/>
    </source>
</evidence>